<reference evidence="4" key="1">
    <citation type="journal article" date="2019" name="Int. J. Syst. Evol. Microbiol.">
        <title>The Global Catalogue of Microorganisms (GCM) 10K type strain sequencing project: providing services to taxonomists for standard genome sequencing and annotation.</title>
        <authorList>
            <consortium name="The Broad Institute Genomics Platform"/>
            <consortium name="The Broad Institute Genome Sequencing Center for Infectious Disease"/>
            <person name="Wu L."/>
            <person name="Ma J."/>
        </authorList>
    </citation>
    <scope>NUCLEOTIDE SEQUENCE [LARGE SCALE GENOMIC DNA]</scope>
    <source>
        <strain evidence="4">CGMCC 4.7396</strain>
    </source>
</reference>
<keyword evidence="2" id="KW-1133">Transmembrane helix</keyword>
<feature type="compositionally biased region" description="Basic and acidic residues" evidence="1">
    <location>
        <begin position="56"/>
        <end position="78"/>
    </location>
</feature>
<gene>
    <name evidence="3" type="ORF">ACFO8M_12595</name>
</gene>
<evidence type="ECO:0000256" key="1">
    <source>
        <dbReference type="SAM" id="MobiDB-lite"/>
    </source>
</evidence>
<comment type="caution">
    <text evidence="3">The sequence shown here is derived from an EMBL/GenBank/DDBJ whole genome shotgun (WGS) entry which is preliminary data.</text>
</comment>
<feature type="region of interest" description="Disordered" evidence="1">
    <location>
        <begin position="39"/>
        <end position="79"/>
    </location>
</feature>
<sequence>MTPARDDLPRYSRNGRTLSAYRTREIAYPAPRPLRVGDNEIRVVNENATAKARPSRPADDPRTGLPDRKPRAALREPDLVPGPGEGVLSILVAGGDTAPVVGVDGVPVSVGNGQLDLVLRAGPHTVEVQNLSTVDPVVVDVAEGGAHRLQFFENWMVGHRVLGDLPETFAFVSTNAGCWLWLVVTSLICGLPVGGIMSLMPTETWHLVSGIVIGVLAVAFIVSCWPLYRRAKAKYQRDVAAQHRTIMREPVPYTPDAILLGANPSAVPPMPVGAAAIDLHLECGRHLWAGHRKMAMGSFLSRAWTRPPRVRIDGVEQPAAWGHWRYHVPPGAHQIMVTVDGRPLDLDIPDRHTGPSEKHRERTVEARAGQAVSVKAEAHVYAVWRPATGDIETFEPRLWLETA</sequence>
<name>A0ABV7Q166_9ACTN</name>
<evidence type="ECO:0000313" key="3">
    <source>
        <dbReference type="EMBL" id="MFC3493324.1"/>
    </source>
</evidence>
<protein>
    <submittedName>
        <fullName evidence="3">Uncharacterized protein</fullName>
    </submittedName>
</protein>
<dbReference type="Proteomes" id="UP001595712">
    <property type="component" value="Unassembled WGS sequence"/>
</dbReference>
<accession>A0ABV7Q166</accession>
<feature type="transmembrane region" description="Helical" evidence="2">
    <location>
        <begin position="205"/>
        <end position="228"/>
    </location>
</feature>
<keyword evidence="4" id="KW-1185">Reference proteome</keyword>
<evidence type="ECO:0000256" key="2">
    <source>
        <dbReference type="SAM" id="Phobius"/>
    </source>
</evidence>
<keyword evidence="2" id="KW-0812">Transmembrane</keyword>
<keyword evidence="2" id="KW-0472">Membrane</keyword>
<dbReference type="RefSeq" id="WP_387975492.1">
    <property type="nucleotide sequence ID" value="NZ_JBHRWO010000010.1"/>
</dbReference>
<feature type="compositionally biased region" description="Basic and acidic residues" evidence="1">
    <location>
        <begin position="1"/>
        <end position="10"/>
    </location>
</feature>
<dbReference type="EMBL" id="JBHRWO010000010">
    <property type="protein sequence ID" value="MFC3493324.1"/>
    <property type="molecule type" value="Genomic_DNA"/>
</dbReference>
<proteinExistence type="predicted"/>
<organism evidence="3 4">
    <name type="scientific">Glycomyces rhizosphaerae</name>
    <dbReference type="NCBI Taxonomy" id="2054422"/>
    <lineage>
        <taxon>Bacteria</taxon>
        <taxon>Bacillati</taxon>
        <taxon>Actinomycetota</taxon>
        <taxon>Actinomycetes</taxon>
        <taxon>Glycomycetales</taxon>
        <taxon>Glycomycetaceae</taxon>
        <taxon>Glycomyces</taxon>
    </lineage>
</organism>
<feature type="region of interest" description="Disordered" evidence="1">
    <location>
        <begin position="1"/>
        <end position="20"/>
    </location>
</feature>
<feature type="transmembrane region" description="Helical" evidence="2">
    <location>
        <begin position="179"/>
        <end position="199"/>
    </location>
</feature>
<evidence type="ECO:0000313" key="4">
    <source>
        <dbReference type="Proteomes" id="UP001595712"/>
    </source>
</evidence>